<evidence type="ECO:0000256" key="10">
    <source>
        <dbReference type="SAM" id="MobiDB-lite"/>
    </source>
</evidence>
<evidence type="ECO:0000256" key="9">
    <source>
        <dbReference type="ARBA" id="ARBA00034005"/>
    </source>
</evidence>
<dbReference type="Gene3D" id="3.40.50.10190">
    <property type="entry name" value="BRCT domain"/>
    <property type="match status" value="1"/>
</dbReference>
<evidence type="ECO:0000256" key="7">
    <source>
        <dbReference type="ARBA" id="ARBA00023027"/>
    </source>
</evidence>
<dbReference type="EC" id="6.5.1.2" evidence="1"/>
<dbReference type="EMBL" id="HBGH01009612">
    <property type="protein sequence ID" value="CAD9233275.1"/>
    <property type="molecule type" value="Transcribed_RNA"/>
</dbReference>
<keyword evidence="8" id="KW-0234">DNA repair</keyword>
<feature type="domain" description="BRCT" evidence="11">
    <location>
        <begin position="737"/>
        <end position="818"/>
    </location>
</feature>
<dbReference type="SMART" id="SM00292">
    <property type="entry name" value="BRCT"/>
    <property type="match status" value="1"/>
</dbReference>
<dbReference type="SUPFAM" id="SSF52113">
    <property type="entry name" value="BRCT domain"/>
    <property type="match status" value="1"/>
</dbReference>
<dbReference type="SUPFAM" id="SSF50249">
    <property type="entry name" value="Nucleic acid-binding proteins"/>
    <property type="match status" value="1"/>
</dbReference>
<dbReference type="PIRSF" id="PIRSF001604">
    <property type="entry name" value="LigA"/>
    <property type="match status" value="1"/>
</dbReference>
<dbReference type="Pfam" id="PF00533">
    <property type="entry name" value="BRCT"/>
    <property type="match status" value="1"/>
</dbReference>
<comment type="catalytic activity">
    <reaction evidence="9">
        <text>NAD(+) + (deoxyribonucleotide)n-3'-hydroxyl + 5'-phospho-(deoxyribonucleotide)m = (deoxyribonucleotide)n+m + AMP + beta-nicotinamide D-nucleotide.</text>
        <dbReference type="EC" id="6.5.1.2"/>
    </reaction>
</comment>
<evidence type="ECO:0000259" key="11">
    <source>
        <dbReference type="PROSITE" id="PS50172"/>
    </source>
</evidence>
<reference evidence="12" key="1">
    <citation type="submission" date="2021-01" db="EMBL/GenBank/DDBJ databases">
        <authorList>
            <person name="Corre E."/>
            <person name="Pelletier E."/>
            <person name="Niang G."/>
            <person name="Scheremetjew M."/>
            <person name="Finn R."/>
            <person name="Kale V."/>
            <person name="Holt S."/>
            <person name="Cochrane G."/>
            <person name="Meng A."/>
            <person name="Brown T."/>
            <person name="Cohen L."/>
        </authorList>
    </citation>
    <scope>NUCLEOTIDE SEQUENCE</scope>
    <source>
        <strain evidence="12">SAG 36.94</strain>
    </source>
</reference>
<dbReference type="CDD" id="cd00114">
    <property type="entry name" value="LIGANc"/>
    <property type="match status" value="1"/>
</dbReference>
<dbReference type="GO" id="GO:0003911">
    <property type="term" value="F:DNA ligase (NAD+) activity"/>
    <property type="evidence" value="ECO:0007669"/>
    <property type="project" value="UniProtKB-EC"/>
</dbReference>
<keyword evidence="6" id="KW-0862">Zinc</keyword>
<keyword evidence="7" id="KW-0520">NAD</keyword>
<dbReference type="Pfam" id="PF14520">
    <property type="entry name" value="HHH_5"/>
    <property type="match status" value="1"/>
</dbReference>
<dbReference type="InterPro" id="IPR012340">
    <property type="entry name" value="NA-bd_OB-fold"/>
</dbReference>
<dbReference type="InterPro" id="IPR001357">
    <property type="entry name" value="BRCT_dom"/>
</dbReference>
<dbReference type="NCBIfam" id="NF005932">
    <property type="entry name" value="PRK07956.1"/>
    <property type="match status" value="1"/>
</dbReference>
<dbReference type="AlphaFoldDB" id="A0A7S1XDY4"/>
<evidence type="ECO:0000256" key="1">
    <source>
        <dbReference type="ARBA" id="ARBA00012722"/>
    </source>
</evidence>
<dbReference type="SUPFAM" id="SSF47781">
    <property type="entry name" value="RuvA domain 2-like"/>
    <property type="match status" value="1"/>
</dbReference>
<evidence type="ECO:0000256" key="5">
    <source>
        <dbReference type="ARBA" id="ARBA00022763"/>
    </source>
</evidence>
<evidence type="ECO:0000256" key="6">
    <source>
        <dbReference type="ARBA" id="ARBA00022833"/>
    </source>
</evidence>
<dbReference type="InterPro" id="IPR001679">
    <property type="entry name" value="DNA_ligase"/>
</dbReference>
<dbReference type="InterPro" id="IPR036420">
    <property type="entry name" value="BRCT_dom_sf"/>
</dbReference>
<name>A0A7S1XDY4_9RHOD</name>
<dbReference type="Gene3D" id="2.40.50.140">
    <property type="entry name" value="Nucleic acid-binding proteins"/>
    <property type="match status" value="1"/>
</dbReference>
<dbReference type="SUPFAM" id="SSF56091">
    <property type="entry name" value="DNA ligase/mRNA capping enzyme, catalytic domain"/>
    <property type="match status" value="1"/>
</dbReference>
<gene>
    <name evidence="12" type="ORF">CCAE0312_LOCUS5361</name>
</gene>
<dbReference type="Pfam" id="PF03120">
    <property type="entry name" value="OB_DNA_ligase"/>
    <property type="match status" value="1"/>
</dbReference>
<dbReference type="Gene3D" id="1.10.150.20">
    <property type="entry name" value="5' to 3' exonuclease, C-terminal subdomain"/>
    <property type="match status" value="2"/>
</dbReference>
<feature type="compositionally biased region" description="Polar residues" evidence="10">
    <location>
        <begin position="148"/>
        <end position="171"/>
    </location>
</feature>
<dbReference type="InterPro" id="IPR013839">
    <property type="entry name" value="DNAligase_adenylation"/>
</dbReference>
<organism evidence="12">
    <name type="scientific">Compsopogon caeruleus</name>
    <dbReference type="NCBI Taxonomy" id="31354"/>
    <lineage>
        <taxon>Eukaryota</taxon>
        <taxon>Rhodophyta</taxon>
        <taxon>Compsopogonophyceae</taxon>
        <taxon>Compsopogonales</taxon>
        <taxon>Compsopogonaceae</taxon>
        <taxon>Compsopogon</taxon>
    </lineage>
</organism>
<evidence type="ECO:0000256" key="2">
    <source>
        <dbReference type="ARBA" id="ARBA00022598"/>
    </source>
</evidence>
<keyword evidence="2" id="KW-0436">Ligase</keyword>
<dbReference type="CDD" id="cd17748">
    <property type="entry name" value="BRCT_DNA_ligase_like"/>
    <property type="match status" value="1"/>
</dbReference>
<dbReference type="InterPro" id="IPR013840">
    <property type="entry name" value="DNAligase_N"/>
</dbReference>
<dbReference type="PANTHER" id="PTHR23389:SF9">
    <property type="entry name" value="DNA LIGASE"/>
    <property type="match status" value="1"/>
</dbReference>
<dbReference type="PANTHER" id="PTHR23389">
    <property type="entry name" value="CHROMOSOME TRANSMISSION FIDELITY FACTOR 18"/>
    <property type="match status" value="1"/>
</dbReference>
<dbReference type="GO" id="GO:0046872">
    <property type="term" value="F:metal ion binding"/>
    <property type="evidence" value="ECO:0007669"/>
    <property type="project" value="UniProtKB-KW"/>
</dbReference>
<accession>A0A7S1XDY4</accession>
<evidence type="ECO:0000256" key="8">
    <source>
        <dbReference type="ARBA" id="ARBA00023204"/>
    </source>
</evidence>
<dbReference type="PROSITE" id="PS50172">
    <property type="entry name" value="BRCT"/>
    <property type="match status" value="1"/>
</dbReference>
<evidence type="ECO:0000256" key="4">
    <source>
        <dbReference type="ARBA" id="ARBA00022723"/>
    </source>
</evidence>
<evidence type="ECO:0000313" key="12">
    <source>
        <dbReference type="EMBL" id="CAD9233275.1"/>
    </source>
</evidence>
<dbReference type="GO" id="GO:0006260">
    <property type="term" value="P:DNA replication"/>
    <property type="evidence" value="ECO:0007669"/>
    <property type="project" value="UniProtKB-KW"/>
</dbReference>
<proteinExistence type="inferred from homology"/>
<dbReference type="NCBIfam" id="TIGR00575">
    <property type="entry name" value="dnlj"/>
    <property type="match status" value="1"/>
</dbReference>
<sequence>MMPLTLSYTSSSRALICLSFLVSSVPLNSSIRGVQSCRWLRGKNDTRRATRRKPLGIDHPRGAAQVIPVREDDDNEGEYRRLRGEVERHDELYYGDEPAPEISDQEYDGLVGRVMAMEMRHPEWVMASGKRGISESVGHAHSHLRSPLSPTQSNPSSQISSATLTRSRTTKFPQVQHSVPMLSLMNTYSIEDVEAFVKRVEKAAVSARDAVTELENSSTISFVAELKVDGVALALKWNDAGELQQAITRGNGSEGEDVTENVLAGAIQGLPSSITIGPAEVRGEVFISKRDFALLNQAAGELNSFSNPRNAAAGSLKLLDPNLVASRRLSFLAYDLMMARPVTGDSPQRSSSFDSPSSQAEALSILREQGFLPMPEWAVCHFCSDILEFVQKIKSSRANLPFEIDGIVVKVNERGTQRLMGSTSKFPRWAVAFKFAADFGTTRLSDIIFQVSRNGIITPVASLEPVAIGGARITRATLHNFAEIERLGLQSGDLVVVERSGDVIPKIIAVEGSVGDKTHSKIPNSCPVCNSTLEWDGNASGRTTLRCMNRLGCAAQAHGRLVHFASKAAMDISHVGPAVVSKLIDRGLVSEPADFYRLKEETLISHVEGFKEKSARRLVTSITSSRGTRPLWRFLVALGIPGIGQVASQQLATFVAKHWERFPTGLGEEPEWIENVQRMGPKTARAVFDFFSDRGVIQTIDSLLAVGVAPVLPSSHSNENITDVAEWNEGSRIYPENQSGSLRGLRIVISGEIGFGLTRKDIVVKVKELGGRVTDTVSKRTDFVVSNLDRDSAKLRRARELGIRVVTPEELQKLLGSA</sequence>
<dbReference type="SMART" id="SM00532">
    <property type="entry name" value="LIGANc"/>
    <property type="match status" value="1"/>
</dbReference>
<dbReference type="Gene3D" id="3.30.470.30">
    <property type="entry name" value="DNA ligase/mRNA capping enzyme"/>
    <property type="match status" value="1"/>
</dbReference>
<keyword evidence="3" id="KW-0235">DNA replication</keyword>
<keyword evidence="4" id="KW-0479">Metal-binding</keyword>
<dbReference type="InterPro" id="IPR010994">
    <property type="entry name" value="RuvA_2-like"/>
</dbReference>
<dbReference type="GO" id="GO:0006281">
    <property type="term" value="P:DNA repair"/>
    <property type="evidence" value="ECO:0007669"/>
    <property type="project" value="UniProtKB-KW"/>
</dbReference>
<keyword evidence="5" id="KW-0227">DNA damage</keyword>
<dbReference type="HAMAP" id="MF_01588">
    <property type="entry name" value="DNA_ligase_A"/>
    <property type="match status" value="1"/>
</dbReference>
<dbReference type="InterPro" id="IPR004150">
    <property type="entry name" value="NAD_DNA_ligase_OB"/>
</dbReference>
<evidence type="ECO:0000256" key="3">
    <source>
        <dbReference type="ARBA" id="ARBA00022705"/>
    </source>
</evidence>
<dbReference type="Gene3D" id="1.10.287.610">
    <property type="entry name" value="Helix hairpin bin"/>
    <property type="match status" value="1"/>
</dbReference>
<dbReference type="Pfam" id="PF01653">
    <property type="entry name" value="DNA_ligase_aden"/>
    <property type="match status" value="1"/>
</dbReference>
<protein>
    <recommendedName>
        <fullName evidence="1">DNA ligase (NAD(+))</fullName>
        <ecNumber evidence="1">6.5.1.2</ecNumber>
    </recommendedName>
</protein>
<feature type="region of interest" description="Disordered" evidence="10">
    <location>
        <begin position="137"/>
        <end position="171"/>
    </location>
</feature>